<proteinExistence type="predicted"/>
<reference evidence="1 2" key="1">
    <citation type="journal article" date="2013" name="Mar. Genomics">
        <title>Expression of sulfatases in Rhodopirellula baltica and the diversity of sulfatases in the genus Rhodopirellula.</title>
        <authorList>
            <person name="Wegner C.E."/>
            <person name="Richter-Heitmann T."/>
            <person name="Klindworth A."/>
            <person name="Klockow C."/>
            <person name="Richter M."/>
            <person name="Achstetter T."/>
            <person name="Glockner F.O."/>
            <person name="Harder J."/>
        </authorList>
    </citation>
    <scope>NUCLEOTIDE SEQUENCE [LARGE SCALE GENOMIC DNA]</scope>
    <source>
        <strain evidence="1 2">WH47</strain>
    </source>
</reference>
<dbReference type="AlphaFoldDB" id="F2ATR5"/>
<dbReference type="Proteomes" id="UP000006222">
    <property type="component" value="Unassembled WGS sequence"/>
</dbReference>
<sequence>MSFAAELEDRWGYMKHGLRWLPRPSHLMRLMGLSSRDQPLTCKV</sequence>
<dbReference type="EMBL" id="AFAR01000168">
    <property type="protein sequence ID" value="EGF26899.1"/>
    <property type="molecule type" value="Genomic_DNA"/>
</dbReference>
<organism evidence="1 2">
    <name type="scientific">Rhodopirellula baltica WH47</name>
    <dbReference type="NCBI Taxonomy" id="991778"/>
    <lineage>
        <taxon>Bacteria</taxon>
        <taxon>Pseudomonadati</taxon>
        <taxon>Planctomycetota</taxon>
        <taxon>Planctomycetia</taxon>
        <taxon>Pirellulales</taxon>
        <taxon>Pirellulaceae</taxon>
        <taxon>Rhodopirellula</taxon>
    </lineage>
</organism>
<gene>
    <name evidence="1" type="ORF">RBWH47_03938</name>
</gene>
<name>F2ATR5_RHOBT</name>
<evidence type="ECO:0000313" key="2">
    <source>
        <dbReference type="Proteomes" id="UP000006222"/>
    </source>
</evidence>
<accession>F2ATR5</accession>
<evidence type="ECO:0000313" key="1">
    <source>
        <dbReference type="EMBL" id="EGF26899.1"/>
    </source>
</evidence>
<protein>
    <submittedName>
        <fullName evidence="1">Uncharacterized protein</fullName>
    </submittedName>
</protein>
<comment type="caution">
    <text evidence="1">The sequence shown here is derived from an EMBL/GenBank/DDBJ whole genome shotgun (WGS) entry which is preliminary data.</text>
</comment>